<gene>
    <name evidence="6" type="ORF">DFA_11442</name>
</gene>
<evidence type="ECO:0000256" key="1">
    <source>
        <dbReference type="ARBA" id="ARBA00022679"/>
    </source>
</evidence>
<dbReference type="SMART" id="SM00220">
    <property type="entry name" value="S_TKc"/>
    <property type="match status" value="1"/>
</dbReference>
<dbReference type="GO" id="GO:0034727">
    <property type="term" value="P:piecemeal microautophagy of the nucleus"/>
    <property type="evidence" value="ECO:0007669"/>
    <property type="project" value="TreeGrafter"/>
</dbReference>
<evidence type="ECO:0000259" key="5">
    <source>
        <dbReference type="PROSITE" id="PS50011"/>
    </source>
</evidence>
<dbReference type="PANTHER" id="PTHR24348:SF22">
    <property type="entry name" value="NON-SPECIFIC SERINE_THREONINE PROTEIN KINASE"/>
    <property type="match status" value="1"/>
</dbReference>
<dbReference type="PROSITE" id="PS50011">
    <property type="entry name" value="PROTEIN_KINASE_DOM"/>
    <property type="match status" value="1"/>
</dbReference>
<keyword evidence="4" id="KW-0067">ATP-binding</keyword>
<dbReference type="Gene3D" id="1.10.510.10">
    <property type="entry name" value="Transferase(Phosphotransferase) domain 1"/>
    <property type="match status" value="1"/>
</dbReference>
<keyword evidence="2" id="KW-0547">Nucleotide-binding</keyword>
<dbReference type="GO" id="GO:0010506">
    <property type="term" value="P:regulation of autophagy"/>
    <property type="evidence" value="ECO:0007669"/>
    <property type="project" value="InterPro"/>
</dbReference>
<dbReference type="GO" id="GO:0000422">
    <property type="term" value="P:autophagy of mitochondrion"/>
    <property type="evidence" value="ECO:0007669"/>
    <property type="project" value="TreeGrafter"/>
</dbReference>
<evidence type="ECO:0000313" key="6">
    <source>
        <dbReference type="EMBL" id="EGG13681.1"/>
    </source>
</evidence>
<sequence>MSVKKVNEIYEYASDQCLGSSNATVFLGRNKITNKRVAVKRIVYRNMGRPSNEFKLTEREFQLIRPLDHPNVLQYLDYARDESGQVKTHEYIVMENMPNLSLDTFILKNPALYKDQLLLVQHMKQVLEGVQYIHNNNIIHRDLKPENILVSHDYILKIADFGMSKLDVGARSISTQGGSIIYNAPDRLSGTSKQTDLWSIGITFLYMCLSATTSGQEVVRSSFLPDICFHLKSIQENRSVSHINGFNNIPMIYLQLIDKCLSGTSNIEHILSQAPFVSREYAHEYGHEYGHQYYGNQILDDNICSNGGGQHDYSGTKVEIVMDYSHRGGWGGYYQGHQCCRGCKGRPFCPGGCKCKHPKKTNNIVAYYCIGCNKIKN</sequence>
<dbReference type="EMBL" id="GL883029">
    <property type="protein sequence ID" value="EGG13681.1"/>
    <property type="molecule type" value="Genomic_DNA"/>
</dbReference>
<dbReference type="GO" id="GO:0005776">
    <property type="term" value="C:autophagosome"/>
    <property type="evidence" value="ECO:0007669"/>
    <property type="project" value="TreeGrafter"/>
</dbReference>
<keyword evidence="3" id="KW-0418">Kinase</keyword>
<dbReference type="Pfam" id="PF00069">
    <property type="entry name" value="Pkinase"/>
    <property type="match status" value="1"/>
</dbReference>
<dbReference type="AlphaFoldDB" id="F4QD00"/>
<dbReference type="GO" id="GO:0005524">
    <property type="term" value="F:ATP binding"/>
    <property type="evidence" value="ECO:0007669"/>
    <property type="project" value="UniProtKB-KW"/>
</dbReference>
<dbReference type="GO" id="GO:0034045">
    <property type="term" value="C:phagophore assembly site membrane"/>
    <property type="evidence" value="ECO:0007669"/>
    <property type="project" value="TreeGrafter"/>
</dbReference>
<dbReference type="GO" id="GO:0061709">
    <property type="term" value="P:reticulophagy"/>
    <property type="evidence" value="ECO:0007669"/>
    <property type="project" value="TreeGrafter"/>
</dbReference>
<dbReference type="GO" id="GO:0042594">
    <property type="term" value="P:response to starvation"/>
    <property type="evidence" value="ECO:0007669"/>
    <property type="project" value="TreeGrafter"/>
</dbReference>
<dbReference type="GO" id="GO:0005829">
    <property type="term" value="C:cytosol"/>
    <property type="evidence" value="ECO:0007669"/>
    <property type="project" value="TreeGrafter"/>
</dbReference>
<dbReference type="PROSITE" id="PS00108">
    <property type="entry name" value="PROTEIN_KINASE_ST"/>
    <property type="match status" value="1"/>
</dbReference>
<dbReference type="InterPro" id="IPR045269">
    <property type="entry name" value="Atg1-like"/>
</dbReference>
<name>F4QD00_CACFS</name>
<dbReference type="OrthoDB" id="6718656at2759"/>
<evidence type="ECO:0000256" key="3">
    <source>
        <dbReference type="ARBA" id="ARBA00022777"/>
    </source>
</evidence>
<keyword evidence="1" id="KW-0808">Transferase</keyword>
<organism evidence="6 7">
    <name type="scientific">Cavenderia fasciculata</name>
    <name type="common">Slime mold</name>
    <name type="synonym">Dictyostelium fasciculatum</name>
    <dbReference type="NCBI Taxonomy" id="261658"/>
    <lineage>
        <taxon>Eukaryota</taxon>
        <taxon>Amoebozoa</taxon>
        <taxon>Evosea</taxon>
        <taxon>Eumycetozoa</taxon>
        <taxon>Dictyostelia</taxon>
        <taxon>Acytosteliales</taxon>
        <taxon>Cavenderiaceae</taxon>
        <taxon>Cavenderia</taxon>
    </lineage>
</organism>
<protein>
    <recommendedName>
        <fullName evidence="5">Protein kinase domain-containing protein</fullName>
    </recommendedName>
</protein>
<dbReference type="GO" id="GO:0004674">
    <property type="term" value="F:protein serine/threonine kinase activity"/>
    <property type="evidence" value="ECO:0007669"/>
    <property type="project" value="InterPro"/>
</dbReference>
<dbReference type="GO" id="GO:0000045">
    <property type="term" value="P:autophagosome assembly"/>
    <property type="evidence" value="ECO:0007669"/>
    <property type="project" value="TreeGrafter"/>
</dbReference>
<dbReference type="STRING" id="1054147.F4QD00"/>
<dbReference type="InterPro" id="IPR008271">
    <property type="entry name" value="Ser/Thr_kinase_AS"/>
</dbReference>
<dbReference type="InterPro" id="IPR000719">
    <property type="entry name" value="Prot_kinase_dom"/>
</dbReference>
<dbReference type="CDD" id="cd00180">
    <property type="entry name" value="PKc"/>
    <property type="match status" value="1"/>
</dbReference>
<evidence type="ECO:0000256" key="4">
    <source>
        <dbReference type="ARBA" id="ARBA00022840"/>
    </source>
</evidence>
<dbReference type="Proteomes" id="UP000007797">
    <property type="component" value="Unassembled WGS sequence"/>
</dbReference>
<feature type="domain" description="Protein kinase" evidence="5">
    <location>
        <begin position="12"/>
        <end position="286"/>
    </location>
</feature>
<dbReference type="RefSeq" id="XP_004350385.1">
    <property type="nucleotide sequence ID" value="XM_004350335.1"/>
</dbReference>
<dbReference type="PANTHER" id="PTHR24348">
    <property type="entry name" value="SERINE/THREONINE-PROTEIN KINASE UNC-51-RELATED"/>
    <property type="match status" value="1"/>
</dbReference>
<dbReference type="InterPro" id="IPR011009">
    <property type="entry name" value="Kinase-like_dom_sf"/>
</dbReference>
<accession>F4QD00</accession>
<evidence type="ECO:0000313" key="7">
    <source>
        <dbReference type="Proteomes" id="UP000007797"/>
    </source>
</evidence>
<keyword evidence="7" id="KW-1185">Reference proteome</keyword>
<dbReference type="KEGG" id="dfa:DFA_11442"/>
<dbReference type="GeneID" id="14865397"/>
<dbReference type="SUPFAM" id="SSF56112">
    <property type="entry name" value="Protein kinase-like (PK-like)"/>
    <property type="match status" value="1"/>
</dbReference>
<proteinExistence type="predicted"/>
<reference evidence="7" key="1">
    <citation type="journal article" date="2011" name="Genome Res.">
        <title>Phylogeny-wide analysis of social amoeba genomes highlights ancient origins for complex intercellular communication.</title>
        <authorList>
            <person name="Heidel A.J."/>
            <person name="Lawal H.M."/>
            <person name="Felder M."/>
            <person name="Schilde C."/>
            <person name="Helps N.R."/>
            <person name="Tunggal B."/>
            <person name="Rivero F."/>
            <person name="John U."/>
            <person name="Schleicher M."/>
            <person name="Eichinger L."/>
            <person name="Platzer M."/>
            <person name="Noegel A.A."/>
            <person name="Schaap P."/>
            <person name="Gloeckner G."/>
        </authorList>
    </citation>
    <scope>NUCLEOTIDE SEQUENCE [LARGE SCALE GENOMIC DNA]</scope>
    <source>
        <strain evidence="7">SH3</strain>
    </source>
</reference>
<evidence type="ECO:0000256" key="2">
    <source>
        <dbReference type="ARBA" id="ARBA00022741"/>
    </source>
</evidence>